<organism evidence="6 7">
    <name type="scientific">Timema podura</name>
    <name type="common">Walking stick</name>
    <dbReference type="NCBI Taxonomy" id="61482"/>
    <lineage>
        <taxon>Eukaryota</taxon>
        <taxon>Metazoa</taxon>
        <taxon>Ecdysozoa</taxon>
        <taxon>Arthropoda</taxon>
        <taxon>Hexapoda</taxon>
        <taxon>Insecta</taxon>
        <taxon>Pterygota</taxon>
        <taxon>Neoptera</taxon>
        <taxon>Polyneoptera</taxon>
        <taxon>Phasmatodea</taxon>
        <taxon>Timematodea</taxon>
        <taxon>Timematoidea</taxon>
        <taxon>Timematidae</taxon>
        <taxon>Timema</taxon>
    </lineage>
</organism>
<evidence type="ECO:0000313" key="6">
    <source>
        <dbReference type="EMBL" id="CAG2065645.1"/>
    </source>
</evidence>
<dbReference type="Proteomes" id="UP001153148">
    <property type="component" value="Unassembled WGS sequence"/>
</dbReference>
<evidence type="ECO:0000256" key="2">
    <source>
        <dbReference type="ARBA" id="ARBA00010701"/>
    </source>
</evidence>
<evidence type="ECO:0000256" key="1">
    <source>
        <dbReference type="ARBA" id="ARBA00004613"/>
    </source>
</evidence>
<comment type="similarity">
    <text evidence="2 4">Belongs to the AB hydrolase superfamily. Lipase family.</text>
</comment>
<keyword evidence="7" id="KW-1185">Reference proteome</keyword>
<evidence type="ECO:0000313" key="7">
    <source>
        <dbReference type="Proteomes" id="UP001153148"/>
    </source>
</evidence>
<keyword evidence="3" id="KW-0964">Secreted</keyword>
<feature type="domain" description="Lipase" evidence="5">
    <location>
        <begin position="28"/>
        <end position="86"/>
    </location>
</feature>
<evidence type="ECO:0000259" key="5">
    <source>
        <dbReference type="Pfam" id="PF00151"/>
    </source>
</evidence>
<evidence type="ECO:0000256" key="4">
    <source>
        <dbReference type="RuleBase" id="RU004262"/>
    </source>
</evidence>
<sequence>MTSSILRSWHYLRPQSVWHDCGLTLRSDVDFYLNGGMVQPGCHPGNISVQSSADLLKIPDRIIRNMTECSHFRAVDVYIEAVTNTSCLFWGRKRGTNIE</sequence>
<proteinExistence type="inferred from homology"/>
<dbReference type="Gene3D" id="3.40.50.1820">
    <property type="entry name" value="alpha/beta hydrolase"/>
    <property type="match status" value="1"/>
</dbReference>
<evidence type="ECO:0000256" key="3">
    <source>
        <dbReference type="ARBA" id="ARBA00022525"/>
    </source>
</evidence>
<gene>
    <name evidence="6" type="ORF">TPAB3V08_LOCUS12589</name>
</gene>
<comment type="caution">
    <text evidence="6">The sequence shown here is derived from an EMBL/GenBank/DDBJ whole genome shotgun (WGS) entry which is preliminary data.</text>
</comment>
<feature type="non-terminal residue" evidence="6">
    <location>
        <position position="99"/>
    </location>
</feature>
<dbReference type="InterPro" id="IPR029058">
    <property type="entry name" value="AB_hydrolase_fold"/>
</dbReference>
<dbReference type="SUPFAM" id="SSF53474">
    <property type="entry name" value="alpha/beta-Hydrolases"/>
    <property type="match status" value="1"/>
</dbReference>
<dbReference type="InterPro" id="IPR013818">
    <property type="entry name" value="Lipase"/>
</dbReference>
<comment type="subcellular location">
    <subcellularLocation>
        <location evidence="1">Secreted</location>
    </subcellularLocation>
</comment>
<accession>A0ABN7PHP9</accession>
<name>A0ABN7PHP9_TIMPD</name>
<dbReference type="EMBL" id="CAJPIN010045381">
    <property type="protein sequence ID" value="CAG2065645.1"/>
    <property type="molecule type" value="Genomic_DNA"/>
</dbReference>
<dbReference type="InterPro" id="IPR000734">
    <property type="entry name" value="TAG_lipase"/>
</dbReference>
<dbReference type="PANTHER" id="PTHR11610">
    <property type="entry name" value="LIPASE"/>
    <property type="match status" value="1"/>
</dbReference>
<protein>
    <recommendedName>
        <fullName evidence="5">Lipase domain-containing protein</fullName>
    </recommendedName>
</protein>
<reference evidence="6" key="1">
    <citation type="submission" date="2021-03" db="EMBL/GenBank/DDBJ databases">
        <authorList>
            <person name="Tran Van P."/>
        </authorList>
    </citation>
    <scope>NUCLEOTIDE SEQUENCE</scope>
</reference>
<dbReference type="Pfam" id="PF00151">
    <property type="entry name" value="Lipase"/>
    <property type="match status" value="1"/>
</dbReference>